<dbReference type="Proteomes" id="UP000019364">
    <property type="component" value="Unassembled WGS sequence"/>
</dbReference>
<dbReference type="PANTHER" id="PTHR22762:SF166">
    <property type="entry name" value="ALPHA-GLUCOSIDASE"/>
    <property type="match status" value="1"/>
</dbReference>
<dbReference type="InterPro" id="IPR011013">
    <property type="entry name" value="Gal_mutarotase_sf_dom"/>
</dbReference>
<feature type="domain" description="Glycoside hydrolase family 31 N-terminal" evidence="4">
    <location>
        <begin position="48"/>
        <end position="213"/>
    </location>
</feature>
<dbReference type="Gene3D" id="3.20.20.80">
    <property type="entry name" value="Glycosidases"/>
    <property type="match status" value="1"/>
</dbReference>
<dbReference type="SUPFAM" id="SSF51445">
    <property type="entry name" value="(Trans)glycosidases"/>
    <property type="match status" value="1"/>
</dbReference>
<dbReference type="InterPro" id="IPR000322">
    <property type="entry name" value="Glyco_hydro_31_TIM"/>
</dbReference>
<evidence type="ECO:0000313" key="5">
    <source>
        <dbReference type="EMBL" id="GAF09496.1"/>
    </source>
</evidence>
<dbReference type="PANTHER" id="PTHR22762">
    <property type="entry name" value="ALPHA-GLUCOSIDASE"/>
    <property type="match status" value="1"/>
</dbReference>
<gene>
    <name evidence="5" type="ORF">JCM16418_3639</name>
</gene>
<dbReference type="STRING" id="1236976.JCM16418_3639"/>
<evidence type="ECO:0000259" key="3">
    <source>
        <dbReference type="Pfam" id="PF01055"/>
    </source>
</evidence>
<dbReference type="RefSeq" id="WP_306304798.1">
    <property type="nucleotide sequence ID" value="NZ_BAVZ01000012.1"/>
</dbReference>
<dbReference type="InterPro" id="IPR025887">
    <property type="entry name" value="Glyco_hydro_31_N_dom"/>
</dbReference>
<dbReference type="CDD" id="cd14752">
    <property type="entry name" value="GH31_N"/>
    <property type="match status" value="1"/>
</dbReference>
<reference evidence="5 6" key="1">
    <citation type="journal article" date="2014" name="Genome Announc.">
        <title>Draft Genome Sequence of Paenibacillus pini JCM 16418T, Isolated from the Rhizosphere of Pine Tree.</title>
        <authorList>
            <person name="Yuki M."/>
            <person name="Oshima K."/>
            <person name="Suda W."/>
            <person name="Oshida Y."/>
            <person name="Kitamura K."/>
            <person name="Iida Y."/>
            <person name="Hattori M."/>
            <person name="Ohkuma M."/>
        </authorList>
    </citation>
    <scope>NUCLEOTIDE SEQUENCE [LARGE SCALE GENOMIC DNA]</scope>
    <source>
        <strain evidence="5 6">JCM 16418</strain>
    </source>
</reference>
<dbReference type="InterPro" id="IPR017853">
    <property type="entry name" value="GH"/>
</dbReference>
<keyword evidence="6" id="KW-1185">Reference proteome</keyword>
<evidence type="ECO:0000313" key="6">
    <source>
        <dbReference type="Proteomes" id="UP000019364"/>
    </source>
</evidence>
<dbReference type="eggNOG" id="COG1501">
    <property type="taxonomic scope" value="Bacteria"/>
</dbReference>
<dbReference type="SUPFAM" id="SSF74650">
    <property type="entry name" value="Galactose mutarotase-like"/>
    <property type="match status" value="1"/>
</dbReference>
<dbReference type="GO" id="GO:0005975">
    <property type="term" value="P:carbohydrate metabolic process"/>
    <property type="evidence" value="ECO:0007669"/>
    <property type="project" value="InterPro"/>
</dbReference>
<dbReference type="Gene3D" id="2.60.40.1760">
    <property type="entry name" value="glycosyl hydrolase (family 31)"/>
    <property type="match status" value="1"/>
</dbReference>
<keyword evidence="2" id="KW-0326">Glycosidase</keyword>
<feature type="domain" description="Glycoside hydrolase family 31 TIM barrel" evidence="3">
    <location>
        <begin position="255"/>
        <end position="390"/>
    </location>
</feature>
<dbReference type="AlphaFoldDB" id="W7YXU3"/>
<sequence>MEGSEAIHPDKLGPISMQEAWKTIGSFKALEQQGDVYVCRAERGGAAIVFLTEDLFRIKFFTGTDLDLTTTIAIQPVQESPASVEVQVEESVDGIKFGTSTLLVELDKRTFGLTVKNKEGQIIAEQKIISFSPRGAANAIFEMPTDSHFYGLGEKASFLDKRGERYTNWNTDVFAPHMPEIEALYESIPLMIHMHSGLSYGLFLDNPGRSDFDMRSHGIAFSIGCSTGSYDLYFINGPELKEVVKRYTFLTGRIAIPPKWSIGYHQSRYSYMNQQEVLDLAKTFREKNIPCDVIYLDIHYMNEYRVFTFDPVRFPDPDKMLSELRNMGIRIVPIVDPGVKKDPKYPIYREGVTDNHFCKKLEGDIFFGDVWPGTSAFPDFTEDRTSKWWLINIASILS</sequence>
<name>W7YXU3_9BACL</name>
<organism evidence="5 6">
    <name type="scientific">Paenibacillus pini JCM 16418</name>
    <dbReference type="NCBI Taxonomy" id="1236976"/>
    <lineage>
        <taxon>Bacteria</taxon>
        <taxon>Bacillati</taxon>
        <taxon>Bacillota</taxon>
        <taxon>Bacilli</taxon>
        <taxon>Bacillales</taxon>
        <taxon>Paenibacillaceae</taxon>
        <taxon>Paenibacillus</taxon>
    </lineage>
</organism>
<protein>
    <submittedName>
        <fullName evidence="5">Alpha-glucosidase</fullName>
    </submittedName>
</protein>
<dbReference type="EMBL" id="BAVZ01000012">
    <property type="protein sequence ID" value="GAF09496.1"/>
    <property type="molecule type" value="Genomic_DNA"/>
</dbReference>
<keyword evidence="2" id="KW-0378">Hydrolase</keyword>
<dbReference type="GO" id="GO:0004553">
    <property type="term" value="F:hydrolase activity, hydrolyzing O-glycosyl compounds"/>
    <property type="evidence" value="ECO:0007669"/>
    <property type="project" value="InterPro"/>
</dbReference>
<comment type="similarity">
    <text evidence="1 2">Belongs to the glycosyl hydrolase 31 family.</text>
</comment>
<evidence type="ECO:0000259" key="4">
    <source>
        <dbReference type="Pfam" id="PF13802"/>
    </source>
</evidence>
<evidence type="ECO:0000256" key="1">
    <source>
        <dbReference type="ARBA" id="ARBA00007806"/>
    </source>
</evidence>
<dbReference type="GO" id="GO:0030246">
    <property type="term" value="F:carbohydrate binding"/>
    <property type="evidence" value="ECO:0007669"/>
    <property type="project" value="InterPro"/>
</dbReference>
<dbReference type="Pfam" id="PF13802">
    <property type="entry name" value="Gal_mutarotas_2"/>
    <property type="match status" value="1"/>
</dbReference>
<proteinExistence type="inferred from homology"/>
<evidence type="ECO:0000256" key="2">
    <source>
        <dbReference type="RuleBase" id="RU361185"/>
    </source>
</evidence>
<comment type="caution">
    <text evidence="5">The sequence shown here is derived from an EMBL/GenBank/DDBJ whole genome shotgun (WGS) entry which is preliminary data.</text>
</comment>
<dbReference type="Pfam" id="PF01055">
    <property type="entry name" value="Glyco_hydro_31_2nd"/>
    <property type="match status" value="1"/>
</dbReference>
<accession>W7YXU3</accession>